<keyword evidence="3" id="KW-1185">Reference proteome</keyword>
<evidence type="ECO:0008006" key="4">
    <source>
        <dbReference type="Google" id="ProtNLM"/>
    </source>
</evidence>
<dbReference type="InParanoid" id="A0A0C3J3W0"/>
<feature type="compositionally biased region" description="Polar residues" evidence="1">
    <location>
        <begin position="708"/>
        <end position="718"/>
    </location>
</feature>
<feature type="compositionally biased region" description="Basic residues" evidence="1">
    <location>
        <begin position="85"/>
        <end position="108"/>
    </location>
</feature>
<dbReference type="PANTHER" id="PTHR31014:SF0">
    <property type="entry name" value="MITOCHONDRIAL TRANSLATION SYSTEM COMPONENT PET127-RELATED"/>
    <property type="match status" value="1"/>
</dbReference>
<dbReference type="GO" id="GO:0000964">
    <property type="term" value="P:mitochondrial RNA 5'-end processing"/>
    <property type="evidence" value="ECO:0007669"/>
    <property type="project" value="TreeGrafter"/>
</dbReference>
<dbReference type="Proteomes" id="UP000054217">
    <property type="component" value="Unassembled WGS sequence"/>
</dbReference>
<feature type="region of interest" description="Disordered" evidence="1">
    <location>
        <begin position="818"/>
        <end position="865"/>
    </location>
</feature>
<evidence type="ECO:0000313" key="2">
    <source>
        <dbReference type="EMBL" id="KIO03763.1"/>
    </source>
</evidence>
<dbReference type="EMBL" id="KN831974">
    <property type="protein sequence ID" value="KIO03763.1"/>
    <property type="molecule type" value="Genomic_DNA"/>
</dbReference>
<protein>
    <recommendedName>
        <fullName evidence="4">Pet127-domain-containing protein</fullName>
    </recommendedName>
</protein>
<gene>
    <name evidence="2" type="ORF">M404DRAFT_1000978</name>
</gene>
<feature type="compositionally biased region" description="Polar residues" evidence="1">
    <location>
        <begin position="157"/>
        <end position="168"/>
    </location>
</feature>
<sequence>MKVLGNGFLFPSVGRWRVIQSFRNPNLVHAFRGVYRSVTTVYSRSIASACSGGSLITRLSAHSPPPITGFETRQSYKAKAPGAHTKPRRERKRQKRRTPRKPKVSHVVKLHMQRREALRSALLRNLQAGARIHSNLQSVTSTPRSRSDPHNVKGGTEQASSILETSHSIDQEGSGFKPDEWSTGWGSDGLAPPTTPQDTPMAARRRLPPHLQARIYSRRTEGFLHDEPRVGGVGPSSYLQDVKSPSEHKPISQLAHGLSRVLFNPGVHWLQDPRSRVYNFTPWLETIPKVNDFAFERVTGFVRSSQDNDLQILAKQHNRPFVGSTSSLTGLLSHVYFLVSGDRAVDTSPLSRAFAHEATTFTPGQRMPTSVILNYDDGVWSIDSDKANIIAEKNVLTWMGTMLEKFLVLPEPEFKKLLRSSPEPLDGNDSRREAYRYAMSDSFIMRSQLDCIDSRLPGTGVFDIKTRAAVPIRLDILNYEENSGYLIKKLTGPLESFEKEYYDLIRSAFLKYSFQARIGNMDGVLVAYHNTARIFGFQYVPLEEMEARLYGPGDGSRVFDKCLRLLEFVLKEVVGVYGQRSVRCTFDKRDHVDEMVVFVEPVNWVEASEGKPCPITQLEVRVENHLNDAPVRGSTAVASDQPWLIHWTISHSAADGVDIRGNLSQSQNRQLIAHHFPTGVTSISKMAAYWDNINFGGPVSRPSDGDPLSSSPNASANGVETEGDEWHSLRQSLAFRTAPPRIEYLRRLAREGHDATMRTEAEEALSGRGKIVWGPADHLGDVVEDQNCQLAGDMSASAEDGGEVGGISVSVEESCVSAAGIGEGEVSDAGPVPEGLDKTAEIQSPEPSGTPTDHPTEANVSNATR</sequence>
<dbReference type="AlphaFoldDB" id="A0A0C3J3W0"/>
<reference evidence="2 3" key="1">
    <citation type="submission" date="2014-04" db="EMBL/GenBank/DDBJ databases">
        <authorList>
            <consortium name="DOE Joint Genome Institute"/>
            <person name="Kuo A."/>
            <person name="Kohler A."/>
            <person name="Costa M.D."/>
            <person name="Nagy L.G."/>
            <person name="Floudas D."/>
            <person name="Copeland A."/>
            <person name="Barry K.W."/>
            <person name="Cichocki N."/>
            <person name="Veneault-Fourrey C."/>
            <person name="LaButti K."/>
            <person name="Lindquist E.A."/>
            <person name="Lipzen A."/>
            <person name="Lundell T."/>
            <person name="Morin E."/>
            <person name="Murat C."/>
            <person name="Sun H."/>
            <person name="Tunlid A."/>
            <person name="Henrissat B."/>
            <person name="Grigoriev I.V."/>
            <person name="Hibbett D.S."/>
            <person name="Martin F."/>
            <person name="Nordberg H.P."/>
            <person name="Cantor M.N."/>
            <person name="Hua S.X."/>
        </authorList>
    </citation>
    <scope>NUCLEOTIDE SEQUENCE [LARGE SCALE GENOMIC DNA]</scope>
    <source>
        <strain evidence="2 3">Marx 270</strain>
    </source>
</reference>
<feature type="region of interest" description="Disordered" evidence="1">
    <location>
        <begin position="134"/>
        <end position="207"/>
    </location>
</feature>
<reference evidence="3" key="2">
    <citation type="submission" date="2015-01" db="EMBL/GenBank/DDBJ databases">
        <title>Evolutionary Origins and Diversification of the Mycorrhizal Mutualists.</title>
        <authorList>
            <consortium name="DOE Joint Genome Institute"/>
            <consortium name="Mycorrhizal Genomics Consortium"/>
            <person name="Kohler A."/>
            <person name="Kuo A."/>
            <person name="Nagy L.G."/>
            <person name="Floudas D."/>
            <person name="Copeland A."/>
            <person name="Barry K.W."/>
            <person name="Cichocki N."/>
            <person name="Veneault-Fourrey C."/>
            <person name="LaButti K."/>
            <person name="Lindquist E.A."/>
            <person name="Lipzen A."/>
            <person name="Lundell T."/>
            <person name="Morin E."/>
            <person name="Murat C."/>
            <person name="Riley R."/>
            <person name="Ohm R."/>
            <person name="Sun H."/>
            <person name="Tunlid A."/>
            <person name="Henrissat B."/>
            <person name="Grigoriev I.V."/>
            <person name="Hibbett D.S."/>
            <person name="Martin F."/>
        </authorList>
    </citation>
    <scope>NUCLEOTIDE SEQUENCE [LARGE SCALE GENOMIC DNA]</scope>
    <source>
        <strain evidence="3">Marx 270</strain>
    </source>
</reference>
<organism evidence="2 3">
    <name type="scientific">Pisolithus tinctorius Marx 270</name>
    <dbReference type="NCBI Taxonomy" id="870435"/>
    <lineage>
        <taxon>Eukaryota</taxon>
        <taxon>Fungi</taxon>
        <taxon>Dikarya</taxon>
        <taxon>Basidiomycota</taxon>
        <taxon>Agaricomycotina</taxon>
        <taxon>Agaricomycetes</taxon>
        <taxon>Agaricomycetidae</taxon>
        <taxon>Boletales</taxon>
        <taxon>Sclerodermatineae</taxon>
        <taxon>Pisolithaceae</taxon>
        <taxon>Pisolithus</taxon>
    </lineage>
</organism>
<accession>A0A0C3J3W0</accession>
<dbReference type="GO" id="GO:0005740">
    <property type="term" value="C:mitochondrial envelope"/>
    <property type="evidence" value="ECO:0007669"/>
    <property type="project" value="TreeGrafter"/>
</dbReference>
<dbReference type="Pfam" id="PF08634">
    <property type="entry name" value="Pet127"/>
    <property type="match status" value="1"/>
</dbReference>
<proteinExistence type="predicted"/>
<feature type="compositionally biased region" description="Polar residues" evidence="1">
    <location>
        <begin position="841"/>
        <end position="865"/>
    </location>
</feature>
<feature type="compositionally biased region" description="Polar residues" evidence="1">
    <location>
        <begin position="134"/>
        <end position="144"/>
    </location>
</feature>
<dbReference type="PANTHER" id="PTHR31014">
    <property type="entry name" value="MITOCHONDRIAL TRANSLATION SYSTEM COMPONENT PET127-RELATED"/>
    <property type="match status" value="1"/>
</dbReference>
<evidence type="ECO:0000256" key="1">
    <source>
        <dbReference type="SAM" id="MobiDB-lite"/>
    </source>
</evidence>
<feature type="region of interest" description="Disordered" evidence="1">
    <location>
        <begin position="700"/>
        <end position="723"/>
    </location>
</feature>
<dbReference type="STRING" id="870435.A0A0C3J3W0"/>
<dbReference type="InterPro" id="IPR013943">
    <property type="entry name" value="Pet127"/>
</dbReference>
<dbReference type="HOGENOM" id="CLU_003477_2_0_1"/>
<dbReference type="OrthoDB" id="10249045at2759"/>
<feature type="region of interest" description="Disordered" evidence="1">
    <location>
        <begin position="66"/>
        <end position="108"/>
    </location>
</feature>
<evidence type="ECO:0000313" key="3">
    <source>
        <dbReference type="Proteomes" id="UP000054217"/>
    </source>
</evidence>
<name>A0A0C3J3W0_PISTI</name>